<name>A0AAD5TA19_9FUNG</name>
<organism evidence="2 3">
    <name type="scientific">Physocladia obscura</name>
    <dbReference type="NCBI Taxonomy" id="109957"/>
    <lineage>
        <taxon>Eukaryota</taxon>
        <taxon>Fungi</taxon>
        <taxon>Fungi incertae sedis</taxon>
        <taxon>Chytridiomycota</taxon>
        <taxon>Chytridiomycota incertae sedis</taxon>
        <taxon>Chytridiomycetes</taxon>
        <taxon>Chytridiales</taxon>
        <taxon>Chytriomycetaceae</taxon>
        <taxon>Physocladia</taxon>
    </lineage>
</organism>
<dbReference type="EMBL" id="JADGJH010000040">
    <property type="protein sequence ID" value="KAJ3140911.1"/>
    <property type="molecule type" value="Genomic_DNA"/>
</dbReference>
<evidence type="ECO:0000259" key="1">
    <source>
        <dbReference type="Pfam" id="PF04577"/>
    </source>
</evidence>
<dbReference type="InterPro" id="IPR049625">
    <property type="entry name" value="Glyco_transf_61_cat"/>
</dbReference>
<keyword evidence="3" id="KW-1185">Reference proteome</keyword>
<dbReference type="Pfam" id="PF04577">
    <property type="entry name" value="Glyco_transf_61"/>
    <property type="match status" value="1"/>
</dbReference>
<accession>A0AAD5TA19</accession>
<feature type="domain" description="Glycosyltransferase 61 catalytic" evidence="1">
    <location>
        <begin position="142"/>
        <end position="263"/>
    </location>
</feature>
<evidence type="ECO:0000313" key="3">
    <source>
        <dbReference type="Proteomes" id="UP001211907"/>
    </source>
</evidence>
<proteinExistence type="predicted"/>
<comment type="caution">
    <text evidence="2">The sequence shown here is derived from an EMBL/GenBank/DDBJ whole genome shotgun (WGS) entry which is preliminary data.</text>
</comment>
<gene>
    <name evidence="2" type="ORF">HK100_008275</name>
</gene>
<reference evidence="2" key="1">
    <citation type="submission" date="2020-05" db="EMBL/GenBank/DDBJ databases">
        <title>Phylogenomic resolution of chytrid fungi.</title>
        <authorList>
            <person name="Stajich J.E."/>
            <person name="Amses K."/>
            <person name="Simmons R."/>
            <person name="Seto K."/>
            <person name="Myers J."/>
            <person name="Bonds A."/>
            <person name="Quandt C.A."/>
            <person name="Barry K."/>
            <person name="Liu P."/>
            <person name="Grigoriev I."/>
            <person name="Longcore J.E."/>
            <person name="James T.Y."/>
        </authorList>
    </citation>
    <scope>NUCLEOTIDE SEQUENCE</scope>
    <source>
        <strain evidence="2">JEL0513</strain>
    </source>
</reference>
<protein>
    <recommendedName>
        <fullName evidence="1">Glycosyltransferase 61 catalytic domain-containing protein</fullName>
    </recommendedName>
</protein>
<evidence type="ECO:0000313" key="2">
    <source>
        <dbReference type="EMBL" id="KAJ3140911.1"/>
    </source>
</evidence>
<dbReference type="AlphaFoldDB" id="A0AAD5TA19"/>
<sequence length="352" mass="40106">MRKITWTSAPEIVDSPLPTITDPKNTISLPNLHAIWSLWAYDDNLGHILWEEMAGLYFAMSRMNVLTDNLIAMHYPYDLPTRKLSIKFRQAFFPGISKTQPVNLREYVSSVLISNGSGSIAQNICFEQLLVGGNMRRFLHSVAWHNHGHEEMFRNLRANILTAHGIDPTSTPNESHHIVITNKTETNFKADSTVGERKRAIANLDEVVAWIKDKYGPNIEVSCVEWQKMSVKDQLNLMVSATVFISPPGGVSMMLPFLPNGAHAIIMDYLENEPNNWYGTRVGDSISMESPFWNHWPHVKKLYYQIHGKQDMVSDSTSKTLDEVSWREGVSYVIDMTRLEGLLEQAFHTMEN</sequence>
<dbReference type="GO" id="GO:0016757">
    <property type="term" value="F:glycosyltransferase activity"/>
    <property type="evidence" value="ECO:0007669"/>
    <property type="project" value="InterPro"/>
</dbReference>
<dbReference type="Proteomes" id="UP001211907">
    <property type="component" value="Unassembled WGS sequence"/>
</dbReference>